<reference evidence="14" key="1">
    <citation type="submission" date="2019-09" db="EMBL/GenBank/DDBJ databases">
        <title>Draft genome information of white flower Hibiscus syriacus.</title>
        <authorList>
            <person name="Kim Y.-M."/>
        </authorList>
    </citation>
    <scope>NUCLEOTIDE SEQUENCE [LARGE SCALE GENOMIC DNA]</scope>
    <source>
        <strain evidence="14">YM2019G1</strain>
    </source>
</reference>
<dbReference type="SUPFAM" id="SSF56672">
    <property type="entry name" value="DNA/RNA polymerases"/>
    <property type="match status" value="1"/>
</dbReference>
<feature type="domain" description="Reverse transcriptase" evidence="12">
    <location>
        <begin position="783"/>
        <end position="962"/>
    </location>
</feature>
<dbReference type="InterPro" id="IPR011009">
    <property type="entry name" value="Kinase-like_dom_sf"/>
</dbReference>
<dbReference type="PROSITE" id="PS50878">
    <property type="entry name" value="RT_POL"/>
    <property type="match status" value="1"/>
</dbReference>
<organism evidence="14 15">
    <name type="scientific">Hibiscus syriacus</name>
    <name type="common">Rose of Sharon</name>
    <dbReference type="NCBI Taxonomy" id="106335"/>
    <lineage>
        <taxon>Eukaryota</taxon>
        <taxon>Viridiplantae</taxon>
        <taxon>Streptophyta</taxon>
        <taxon>Embryophyta</taxon>
        <taxon>Tracheophyta</taxon>
        <taxon>Spermatophyta</taxon>
        <taxon>Magnoliopsida</taxon>
        <taxon>eudicotyledons</taxon>
        <taxon>Gunneridae</taxon>
        <taxon>Pentapetalae</taxon>
        <taxon>rosids</taxon>
        <taxon>malvids</taxon>
        <taxon>Malvales</taxon>
        <taxon>Malvaceae</taxon>
        <taxon>Malvoideae</taxon>
        <taxon>Hibiscus</taxon>
    </lineage>
</organism>
<dbReference type="SUPFAM" id="SSF53098">
    <property type="entry name" value="Ribonuclease H-like"/>
    <property type="match status" value="1"/>
</dbReference>
<dbReference type="Pfam" id="PF17921">
    <property type="entry name" value="Integrase_H2C2"/>
    <property type="match status" value="1"/>
</dbReference>
<dbReference type="GO" id="GO:0008270">
    <property type="term" value="F:zinc ion binding"/>
    <property type="evidence" value="ECO:0007669"/>
    <property type="project" value="UniProtKB-KW"/>
</dbReference>
<dbReference type="Gene3D" id="4.10.60.10">
    <property type="entry name" value="Zinc finger, CCHC-type"/>
    <property type="match status" value="1"/>
</dbReference>
<dbReference type="GO" id="GO:0015074">
    <property type="term" value="P:DNA integration"/>
    <property type="evidence" value="ECO:0007669"/>
    <property type="project" value="InterPro"/>
</dbReference>
<dbReference type="GO" id="GO:0005524">
    <property type="term" value="F:ATP binding"/>
    <property type="evidence" value="ECO:0007669"/>
    <property type="project" value="InterPro"/>
</dbReference>
<dbReference type="EC" id="2.7.7.49" evidence="1"/>
<dbReference type="InterPro" id="IPR000477">
    <property type="entry name" value="RT_dom"/>
</dbReference>
<evidence type="ECO:0000259" key="13">
    <source>
        <dbReference type="PROSITE" id="PS50994"/>
    </source>
</evidence>
<dbReference type="GO" id="GO:0006508">
    <property type="term" value="P:proteolysis"/>
    <property type="evidence" value="ECO:0007669"/>
    <property type="project" value="UniProtKB-KW"/>
</dbReference>
<keyword evidence="6" id="KW-0378">Hydrolase</keyword>
<feature type="domain" description="CCHC-type" evidence="11">
    <location>
        <begin position="496"/>
        <end position="510"/>
    </location>
</feature>
<keyword evidence="8" id="KW-0862">Zinc</keyword>
<dbReference type="Gene3D" id="1.10.340.70">
    <property type="match status" value="1"/>
</dbReference>
<dbReference type="FunFam" id="1.10.340.70:FF:000001">
    <property type="entry name" value="Retrovirus-related Pol polyprotein from transposon gypsy-like Protein"/>
    <property type="match status" value="1"/>
</dbReference>
<dbReference type="InterPro" id="IPR041373">
    <property type="entry name" value="RT_RNaseH"/>
</dbReference>
<keyword evidence="2" id="KW-0808">Transferase</keyword>
<dbReference type="InterPro" id="IPR008266">
    <property type="entry name" value="Tyr_kinase_AS"/>
</dbReference>
<evidence type="ECO:0000259" key="10">
    <source>
        <dbReference type="PROSITE" id="PS50011"/>
    </source>
</evidence>
<keyword evidence="4" id="KW-0540">Nuclease</keyword>
<evidence type="ECO:0000256" key="3">
    <source>
        <dbReference type="ARBA" id="ARBA00022695"/>
    </source>
</evidence>
<dbReference type="CDD" id="cd09274">
    <property type="entry name" value="RNase_HI_RT_Ty3"/>
    <property type="match status" value="1"/>
</dbReference>
<dbReference type="PROSITE" id="PS50158">
    <property type="entry name" value="ZF_CCHC"/>
    <property type="match status" value="1"/>
</dbReference>
<dbReference type="EMBL" id="VEPZ02001047">
    <property type="protein sequence ID" value="KAE8698051.1"/>
    <property type="molecule type" value="Genomic_DNA"/>
</dbReference>
<proteinExistence type="predicted"/>
<evidence type="ECO:0000256" key="5">
    <source>
        <dbReference type="ARBA" id="ARBA00022759"/>
    </source>
</evidence>
<evidence type="ECO:0000313" key="14">
    <source>
        <dbReference type="EMBL" id="KAE8698051.1"/>
    </source>
</evidence>
<evidence type="ECO:0000256" key="2">
    <source>
        <dbReference type="ARBA" id="ARBA00022679"/>
    </source>
</evidence>
<dbReference type="InterPro" id="IPR001584">
    <property type="entry name" value="Integrase_cat-core"/>
</dbReference>
<dbReference type="InterPro" id="IPR020635">
    <property type="entry name" value="Tyr_kinase_cat_dom"/>
</dbReference>
<keyword evidence="8" id="KW-0863">Zinc-finger</keyword>
<dbReference type="PROSITE" id="PS50011">
    <property type="entry name" value="PROTEIN_KINASE_DOM"/>
    <property type="match status" value="2"/>
</dbReference>
<keyword evidence="8" id="KW-0479">Metal-binding</keyword>
<dbReference type="Pfam" id="PF24626">
    <property type="entry name" value="SH3_Tf2-1"/>
    <property type="match status" value="1"/>
</dbReference>
<evidence type="ECO:0000256" key="9">
    <source>
        <dbReference type="SAM" id="MobiDB-lite"/>
    </source>
</evidence>
<dbReference type="GO" id="GO:0004190">
    <property type="term" value="F:aspartic-type endopeptidase activity"/>
    <property type="evidence" value="ECO:0007669"/>
    <property type="project" value="UniProtKB-KW"/>
</dbReference>
<dbReference type="PROSITE" id="PS50994">
    <property type="entry name" value="INTEGRASE"/>
    <property type="match status" value="1"/>
</dbReference>
<keyword evidence="7" id="KW-0695">RNA-directed DNA polymerase</keyword>
<dbReference type="Pfam" id="PF17917">
    <property type="entry name" value="RT_RNaseH"/>
    <property type="match status" value="1"/>
</dbReference>
<dbReference type="PANTHER" id="PTHR35046:SF26">
    <property type="entry name" value="RNA-DIRECTED DNA POLYMERASE"/>
    <property type="match status" value="1"/>
</dbReference>
<dbReference type="InterPro" id="IPR001245">
    <property type="entry name" value="Ser-Thr/Tyr_kinase_cat_dom"/>
</dbReference>
<sequence>MSPTIDSLPKKDLIRDHGIKRTQRPIEVPALSLNELKEKIANFGSKALIGEGSYGRVYYAKLENGKVMDVKKLDVSSETESNVEFLTQVSRVSTLKHNNFVELQGYCVEGDHRVLAYEFATIGSLHDVLHGRKGVQGAQPGLVLDWMQQLTIAVDAARGLEYLHDKVQPSVIHRDIRSSNILLFDDFKAKIADFNLSNQSPDMAARLHSTRISAKAGIDCDMFLIRVVLSMFQSFDHNFGYRCQDRDNHYSVWRQLVSELQHLPEKFHQFQWMEVVVVDFEDREASDHDTNSVFENPYHNRALFREHRGREEHHGDLSFRVDLPEFSGTLQAEGFVEWINEVERIFEYKEVPDHVKVKLIAIKLKGRVSACWEQLRRSRERQGKAKITDWEKMKKKMKVDDYTEEFYQLVARNDLSETEEQMVARYLGGLRQPLQDVLSLHSLWSVSEAYQRALAVQKQQNRRPVIRNYHNSRPVRPQDSRPAQQPPHGNSNPTIRCFRCGKQGHMATDCMKPSSQKGKNLLIEENAEDETEEIGEPVYDDDKTDDVLYRDGHETLVVRKSLLTPKGDSGDDWLRTNIFHTTCTVADKVCKMIIDTGSCENVVSEKVVQKLQLKTDHHLKPYKLSWLNKCSEVTVDRRCLVSFSIGRKYFDNAWCGVVSMDACHILLGRPWQYDRSVIHDGRKNTYSLSIKGKKIVLAPRREGLIPTPNNAVDVDADLPVEVQRLLAELSNLMPEDLPPGLPPMRDIQHQIDLVPGSSLPNRPAYRLSPNEAEELQRQVEELLERGYIRESMSPCAVPALLVPKKDGSWRMCVDSRAINIITVKYRFPIPRLDDMLDQQSGSKVFSKIDLKSGYHQIRIRPGDEWKTTFKTPQGLYEWMVMPFGLSNAPSTFMRFMHQVLRPFMGKFVVVYFDDILVYSPTWTSHFDHLRAVFEMLKMECLFVNQKKCSFFTTSVTFLGFVVSTDGVHAEQSKVDAVLEWPRPRTLHDIRSFHGLASFYRRFIRNFSTLIAPITECLKGRDFQWSEEAEASFQLVKQKMIEAPVLALPDFDKVFEVNCDASGVGIGGVLSQAGRPVAFFSEKLSGSKKNYSTYDLEFYAIVQSLKHWRHYLVQKEFILFTDYEALKYINGQHKLSRRHAKWVSYLQEFTFTLRHQAGSLNRIADALSRRTLLLTTMSTKVAGFETFTDMFAADPSFGRIFQEVTEGHRHDFVLHNGYLFRRLQLCIPDCSLRQQIISELHNERHFGRDKTLALISSDFYWPKLTSDVAHYVDRCYMCQRSKGVLTNTGLYTPLPVPEAPWFDVSMDFVLGLPRTQRASDSIFVVVDRFSKMAHFVACRKTMDADRIAHLYFKEIVRLHGVPRSITSDRDTKFISHFWKSLWGKLGTQLKFSSAYHPQTDGQTEVVNLGNLLRCLVGTKPKQWDLALPQAEFAYNRSKNRTTGLSPFEIVYGQNPSGVLDLAPIPRIGHFSPKADEMAKYLRGIHEQVKQTIHESNTKYKTRVDNHRRQLKDRKIGPCEVVQKINDNAYRLRLPSHLKTSDVFNVKHLSHCFVDSDDTTLNSRTSSFQPGVTDAGGSETDDAELIAHKTPIQKALFDAHALHMERNAPRSMIITILSGVKTFGYHAPEYAMTGGQLTQKSDVYSFGVVLLELLTGRKPVDHTMPRGQQSLVTWATPRLSEDKVKQCVDPKLKGEYPPKGIAKLAAVAALCVQYDAEFRPNMSIVVKALQPLLKSTAPAPEPES</sequence>
<dbReference type="Gene3D" id="3.30.200.20">
    <property type="entry name" value="Phosphorylase Kinase, domain 1"/>
    <property type="match status" value="1"/>
</dbReference>
<keyword evidence="3" id="KW-0548">Nucleotidyltransferase</keyword>
<evidence type="ECO:0000313" key="15">
    <source>
        <dbReference type="Proteomes" id="UP000436088"/>
    </source>
</evidence>
<feature type="region of interest" description="Disordered" evidence="9">
    <location>
        <begin position="460"/>
        <end position="495"/>
    </location>
</feature>
<gene>
    <name evidence="14" type="ORF">F3Y22_tig00110602pilonHSYRG00054</name>
</gene>
<protein>
    <recommendedName>
        <fullName evidence="1">RNA-directed DNA polymerase</fullName>
        <ecNumber evidence="1">2.7.7.49</ecNumber>
    </recommendedName>
</protein>
<dbReference type="InterPro" id="IPR056924">
    <property type="entry name" value="SH3_Tf2-1"/>
</dbReference>
<dbReference type="Pfam" id="PF00078">
    <property type="entry name" value="RVT_1"/>
    <property type="match status" value="1"/>
</dbReference>
<dbReference type="SMART" id="SM00343">
    <property type="entry name" value="ZnF_C2HC"/>
    <property type="match status" value="1"/>
</dbReference>
<evidence type="ECO:0000256" key="7">
    <source>
        <dbReference type="ARBA" id="ARBA00022918"/>
    </source>
</evidence>
<evidence type="ECO:0000256" key="6">
    <source>
        <dbReference type="ARBA" id="ARBA00022801"/>
    </source>
</evidence>
<dbReference type="InterPro" id="IPR001878">
    <property type="entry name" value="Znf_CCHC"/>
</dbReference>
<dbReference type="CDD" id="cd01647">
    <property type="entry name" value="RT_LTR"/>
    <property type="match status" value="1"/>
</dbReference>
<dbReference type="GO" id="GO:0003677">
    <property type="term" value="F:DNA binding"/>
    <property type="evidence" value="ECO:0007669"/>
    <property type="project" value="UniProtKB-KW"/>
</dbReference>
<dbReference type="InterPro" id="IPR041588">
    <property type="entry name" value="Integrase_H2C2"/>
</dbReference>
<dbReference type="Gene3D" id="3.10.10.10">
    <property type="entry name" value="HIV Type 1 Reverse Transcriptase, subunit A, domain 1"/>
    <property type="match status" value="1"/>
</dbReference>
<evidence type="ECO:0000256" key="1">
    <source>
        <dbReference type="ARBA" id="ARBA00012493"/>
    </source>
</evidence>
<evidence type="ECO:0000256" key="8">
    <source>
        <dbReference type="PROSITE-ProRule" id="PRU00047"/>
    </source>
</evidence>
<evidence type="ECO:0000259" key="11">
    <source>
        <dbReference type="PROSITE" id="PS50158"/>
    </source>
</evidence>
<dbReference type="SUPFAM" id="SSF50630">
    <property type="entry name" value="Acid proteases"/>
    <property type="match status" value="1"/>
</dbReference>
<dbReference type="SMART" id="SM00219">
    <property type="entry name" value="TyrKc"/>
    <property type="match status" value="1"/>
</dbReference>
<dbReference type="Pfam" id="PF07714">
    <property type="entry name" value="PK_Tyr_Ser-Thr"/>
    <property type="match status" value="2"/>
</dbReference>
<dbReference type="InterPro" id="IPR043502">
    <property type="entry name" value="DNA/RNA_pol_sf"/>
</dbReference>
<dbReference type="InterPro" id="IPR036397">
    <property type="entry name" value="RNaseH_sf"/>
</dbReference>
<dbReference type="Proteomes" id="UP000436088">
    <property type="component" value="Unassembled WGS sequence"/>
</dbReference>
<dbReference type="InterPro" id="IPR012337">
    <property type="entry name" value="RNaseH-like_sf"/>
</dbReference>
<accession>A0A6A3A168</accession>
<dbReference type="Gene3D" id="3.30.420.10">
    <property type="entry name" value="Ribonuclease H-like superfamily/Ribonuclease H"/>
    <property type="match status" value="1"/>
</dbReference>
<dbReference type="InterPro" id="IPR021109">
    <property type="entry name" value="Peptidase_aspartic_dom_sf"/>
</dbReference>
<evidence type="ECO:0000259" key="12">
    <source>
        <dbReference type="PROSITE" id="PS50878"/>
    </source>
</evidence>
<dbReference type="PROSITE" id="PS00109">
    <property type="entry name" value="PROTEIN_KINASE_TYR"/>
    <property type="match status" value="1"/>
</dbReference>
<dbReference type="CDD" id="cd00303">
    <property type="entry name" value="retropepsin_like"/>
    <property type="match status" value="1"/>
</dbReference>
<feature type="domain" description="Protein kinase" evidence="10">
    <location>
        <begin position="1311"/>
        <end position="1731"/>
    </location>
</feature>
<dbReference type="GO" id="GO:0004713">
    <property type="term" value="F:protein tyrosine kinase activity"/>
    <property type="evidence" value="ECO:0007669"/>
    <property type="project" value="InterPro"/>
</dbReference>
<dbReference type="Gene3D" id="1.10.510.10">
    <property type="entry name" value="Transferase(Phosphotransferase) domain 1"/>
    <property type="match status" value="2"/>
</dbReference>
<dbReference type="FunFam" id="3.30.70.270:FF:000026">
    <property type="entry name" value="Transposon Ty3-G Gag-Pol polyprotein"/>
    <property type="match status" value="1"/>
</dbReference>
<keyword evidence="15" id="KW-1185">Reference proteome</keyword>
<dbReference type="PANTHER" id="PTHR35046">
    <property type="entry name" value="ZINC KNUCKLE (CCHC-TYPE) FAMILY PROTEIN"/>
    <property type="match status" value="1"/>
</dbReference>
<feature type="compositionally biased region" description="Polar residues" evidence="9">
    <location>
        <begin position="481"/>
        <end position="494"/>
    </location>
</feature>
<dbReference type="Pfam" id="PF00665">
    <property type="entry name" value="rve"/>
    <property type="match status" value="1"/>
</dbReference>
<keyword evidence="5" id="KW-0255">Endonuclease</keyword>
<feature type="domain" description="Integrase catalytic" evidence="13">
    <location>
        <begin position="1295"/>
        <end position="1453"/>
    </location>
</feature>
<dbReference type="SUPFAM" id="SSF57756">
    <property type="entry name" value="Retrovirus zinc finger-like domains"/>
    <property type="match status" value="1"/>
</dbReference>
<dbReference type="SUPFAM" id="SSF56112">
    <property type="entry name" value="Protein kinase-like (PK-like)"/>
    <property type="match status" value="2"/>
</dbReference>
<evidence type="ECO:0000256" key="4">
    <source>
        <dbReference type="ARBA" id="ARBA00022722"/>
    </source>
</evidence>
<dbReference type="Pfam" id="PF00098">
    <property type="entry name" value="zf-CCHC"/>
    <property type="match status" value="1"/>
</dbReference>
<name>A0A6A3A168_HIBSY</name>
<dbReference type="InterPro" id="IPR036875">
    <property type="entry name" value="Znf_CCHC_sf"/>
</dbReference>
<comment type="caution">
    <text evidence="14">The sequence shown here is derived from an EMBL/GenBank/DDBJ whole genome shotgun (WGS) entry which is preliminary data.</text>
</comment>
<dbReference type="Gene3D" id="2.40.70.10">
    <property type="entry name" value="Acid Proteases"/>
    <property type="match status" value="1"/>
</dbReference>
<dbReference type="InterPro" id="IPR000719">
    <property type="entry name" value="Prot_kinase_dom"/>
</dbReference>
<feature type="domain" description="Protein kinase" evidence="10">
    <location>
        <begin position="43"/>
        <end position="299"/>
    </location>
</feature>
<dbReference type="InterPro" id="IPR043128">
    <property type="entry name" value="Rev_trsase/Diguanyl_cyclase"/>
</dbReference>
<dbReference type="Gene3D" id="3.30.70.270">
    <property type="match status" value="2"/>
</dbReference>